<dbReference type="SUPFAM" id="SSF53067">
    <property type="entry name" value="Actin-like ATPase domain"/>
    <property type="match status" value="1"/>
</dbReference>
<dbReference type="Gene3D" id="3.30.420.40">
    <property type="match status" value="1"/>
</dbReference>
<dbReference type="GO" id="GO:0140662">
    <property type="term" value="F:ATP-dependent protein folding chaperone"/>
    <property type="evidence" value="ECO:0007669"/>
    <property type="project" value="InterPro"/>
</dbReference>
<dbReference type="STRING" id="246410.A0A0D8JTE4"/>
<reference evidence="8" key="2">
    <citation type="journal article" date="2010" name="Genome Res.">
        <title>Population genomic sequencing of Coccidioides fungi reveals recent hybridization and transposon control.</title>
        <authorList>
            <person name="Neafsey D.E."/>
            <person name="Barker B.M."/>
            <person name="Sharpton T.J."/>
            <person name="Stajich J.E."/>
            <person name="Park D.J."/>
            <person name="Whiston E."/>
            <person name="Hung C.-Y."/>
            <person name="McMahan C."/>
            <person name="White J."/>
            <person name="Sykes S."/>
            <person name="Heiman D."/>
            <person name="Young S."/>
            <person name="Zeng Q."/>
            <person name="Abouelleil A."/>
            <person name="Aftuck L."/>
            <person name="Bessette D."/>
            <person name="Brown A."/>
            <person name="FitzGerald M."/>
            <person name="Lui A."/>
            <person name="Macdonald J.P."/>
            <person name="Priest M."/>
            <person name="Orbach M.J."/>
            <person name="Galgiani J.N."/>
            <person name="Kirkland T.N."/>
            <person name="Cole G.T."/>
            <person name="Birren B.W."/>
            <person name="Henn M.R."/>
            <person name="Taylor J.W."/>
            <person name="Rounsley S.D."/>
        </authorList>
    </citation>
    <scope>GENOME REANNOTATION</scope>
    <source>
        <strain evidence="8">RS</strain>
    </source>
</reference>
<evidence type="ECO:0000256" key="5">
    <source>
        <dbReference type="ARBA" id="ARBA00048056"/>
    </source>
</evidence>
<evidence type="ECO:0000256" key="6">
    <source>
        <dbReference type="SAM" id="MobiDB-lite"/>
    </source>
</evidence>
<dbReference type="FunFam" id="3.30.30.30:FF:000005">
    <property type="entry name" value="Heat shock protein ssb1"/>
    <property type="match status" value="1"/>
</dbReference>
<dbReference type="RefSeq" id="XP_012214201.1">
    <property type="nucleotide sequence ID" value="XM_012358778.1"/>
</dbReference>
<feature type="region of interest" description="Disordered" evidence="6">
    <location>
        <begin position="81"/>
        <end position="100"/>
    </location>
</feature>
<organism evidence="7 8">
    <name type="scientific">Coccidioides immitis (strain RS)</name>
    <name type="common">Valley fever fungus</name>
    <dbReference type="NCBI Taxonomy" id="246410"/>
    <lineage>
        <taxon>Eukaryota</taxon>
        <taxon>Fungi</taxon>
        <taxon>Dikarya</taxon>
        <taxon>Ascomycota</taxon>
        <taxon>Pezizomycotina</taxon>
        <taxon>Eurotiomycetes</taxon>
        <taxon>Eurotiomycetidae</taxon>
        <taxon>Onygenales</taxon>
        <taxon>Onygenaceae</taxon>
        <taxon>Coccidioides</taxon>
    </lineage>
</organism>
<dbReference type="InterPro" id="IPR013126">
    <property type="entry name" value="Hsp_70_fam"/>
</dbReference>
<dbReference type="InterPro" id="IPR043129">
    <property type="entry name" value="ATPase_NBD"/>
</dbReference>
<evidence type="ECO:0000256" key="2">
    <source>
        <dbReference type="ARBA" id="ARBA00022741"/>
    </source>
</evidence>
<evidence type="ECO:0000313" key="8">
    <source>
        <dbReference type="Proteomes" id="UP000001261"/>
    </source>
</evidence>
<dbReference type="GeneID" id="24164140"/>
<keyword evidence="3" id="KW-0067">ATP-binding</keyword>
<dbReference type="KEGG" id="cim:CIMG_12447"/>
<name>A0A0D8JTE4_COCIM</name>
<dbReference type="VEuPathDB" id="FungiDB:CIMG_12447"/>
<dbReference type="AlphaFoldDB" id="A0A0D8JTE4"/>
<sequence>MGNLGTGYHSKLDYLTAAFDTEYLIDDTTKNQVAMNSVNTDFDVKHLISHKFNNTKIQADMKHFPFKIIDKDSKPIILNSKMRPNNSHQRRSSLLSTMLV</sequence>
<keyword evidence="4" id="KW-0143">Chaperone</keyword>
<keyword evidence="8" id="KW-1185">Reference proteome</keyword>
<reference evidence="8" key="1">
    <citation type="journal article" date="2009" name="Genome Res.">
        <title>Comparative genomic analyses of the human fungal pathogens Coccidioides and their relatives.</title>
        <authorList>
            <person name="Sharpton T.J."/>
            <person name="Stajich J.E."/>
            <person name="Rounsley S.D."/>
            <person name="Gardner M.J."/>
            <person name="Wortman J.R."/>
            <person name="Jordar V.S."/>
            <person name="Maiti R."/>
            <person name="Kodira C.D."/>
            <person name="Neafsey D.E."/>
            <person name="Zeng Q."/>
            <person name="Hung C.-Y."/>
            <person name="McMahan C."/>
            <person name="Muszewska A."/>
            <person name="Grynberg M."/>
            <person name="Mandel M.A."/>
            <person name="Kellner E.M."/>
            <person name="Barker B.M."/>
            <person name="Galgiani J.N."/>
            <person name="Orbach M.J."/>
            <person name="Kirkland T.N."/>
            <person name="Cole G.T."/>
            <person name="Henn M.R."/>
            <person name="Birren B.W."/>
            <person name="Taylor J.W."/>
        </authorList>
    </citation>
    <scope>NUCLEOTIDE SEQUENCE [LARGE SCALE GENOMIC DNA]</scope>
    <source>
        <strain evidence="8">RS</strain>
    </source>
</reference>
<proteinExistence type="predicted"/>
<dbReference type="GO" id="GO:0005524">
    <property type="term" value="F:ATP binding"/>
    <property type="evidence" value="ECO:0007669"/>
    <property type="project" value="UniProtKB-KW"/>
</dbReference>
<dbReference type="EC" id="3.6.4.10" evidence="1"/>
<feature type="compositionally biased region" description="Polar residues" evidence="6">
    <location>
        <begin position="82"/>
        <end position="100"/>
    </location>
</feature>
<keyword evidence="2" id="KW-0547">Nucleotide-binding</keyword>
<evidence type="ECO:0000313" key="7">
    <source>
        <dbReference type="EMBL" id="KJF60399.1"/>
    </source>
</evidence>
<protein>
    <recommendedName>
        <fullName evidence="1">non-chaperonin molecular chaperone ATPase</fullName>
        <ecNumber evidence="1">3.6.4.10</ecNumber>
    </recommendedName>
</protein>
<keyword evidence="7" id="KW-0346">Stress response</keyword>
<dbReference type="InParanoid" id="A0A0D8JTE4"/>
<accession>A0A0D8JTE4</accession>
<evidence type="ECO:0000256" key="4">
    <source>
        <dbReference type="ARBA" id="ARBA00023186"/>
    </source>
</evidence>
<gene>
    <name evidence="7" type="ORF">CIMG_12447</name>
</gene>
<dbReference type="Pfam" id="PF00012">
    <property type="entry name" value="HSP70"/>
    <property type="match status" value="1"/>
</dbReference>
<dbReference type="OrthoDB" id="2401965at2759"/>
<dbReference type="Proteomes" id="UP000001261">
    <property type="component" value="Unassembled WGS sequence"/>
</dbReference>
<evidence type="ECO:0000256" key="3">
    <source>
        <dbReference type="ARBA" id="ARBA00022840"/>
    </source>
</evidence>
<dbReference type="EMBL" id="GG704912">
    <property type="protein sequence ID" value="KJF60399.1"/>
    <property type="molecule type" value="Genomic_DNA"/>
</dbReference>
<evidence type="ECO:0000256" key="1">
    <source>
        <dbReference type="ARBA" id="ARBA00012554"/>
    </source>
</evidence>
<comment type="catalytic activity">
    <reaction evidence="5">
        <text>ATP + H2O = ADP + phosphate + H(+)</text>
        <dbReference type="Rhea" id="RHEA:13065"/>
        <dbReference type="ChEBI" id="CHEBI:15377"/>
        <dbReference type="ChEBI" id="CHEBI:15378"/>
        <dbReference type="ChEBI" id="CHEBI:30616"/>
        <dbReference type="ChEBI" id="CHEBI:43474"/>
        <dbReference type="ChEBI" id="CHEBI:456216"/>
        <dbReference type="EC" id="3.6.4.10"/>
    </reaction>
</comment>